<dbReference type="Proteomes" id="UP000887579">
    <property type="component" value="Unplaced"/>
</dbReference>
<name>A0AC34FKM2_9BILA</name>
<proteinExistence type="predicted"/>
<sequence length="396" mass="45564">GNLHAEKMKQLFKLLLFSSLLSLSLSASIASLADLKKQVIDGKVPSRGVNLGGWLVAEKWMTGGSPAWNGVPDDVANRGEYSAMKYLGHDKGDKQFDDHRRTFITEQDFKEISEAGMNTVRLPVGYWIVGFDHSWGSDIDSWKTYAPGGLDYLDKAIREWGPAHNVLVLISFHAAKGSQNGNDNSSPENPGQANWFAYKENVNNSLDAVEFLAKRYKDEAAFLGIGLLNEPQKDASDIPVLQQYYEDAYGRIRYNVGSDCLLSIMPMLWQQKPYDGNWATFMTEPNFYNMRHEWHHYHVWGFEADKWTPDKIITWINSVETKYYDEWKGNWLFVGEWSIASNFNMDDATLKRFANAQLNMFKKAVGGWTYWAWRYYDNTQSEWSMKAMLQRGMLQW</sequence>
<evidence type="ECO:0000313" key="2">
    <source>
        <dbReference type="WBParaSite" id="ES5_v2.g17803.t1"/>
    </source>
</evidence>
<protein>
    <submittedName>
        <fullName evidence="2">Glycoside hydrolase family 5 domain-containing protein</fullName>
    </submittedName>
</protein>
<evidence type="ECO:0000313" key="1">
    <source>
        <dbReference type="Proteomes" id="UP000887579"/>
    </source>
</evidence>
<reference evidence="2" key="1">
    <citation type="submission" date="2022-11" db="UniProtKB">
        <authorList>
            <consortium name="WormBaseParasite"/>
        </authorList>
    </citation>
    <scope>IDENTIFICATION</scope>
</reference>
<organism evidence="1 2">
    <name type="scientific">Panagrolaimus sp. ES5</name>
    <dbReference type="NCBI Taxonomy" id="591445"/>
    <lineage>
        <taxon>Eukaryota</taxon>
        <taxon>Metazoa</taxon>
        <taxon>Ecdysozoa</taxon>
        <taxon>Nematoda</taxon>
        <taxon>Chromadorea</taxon>
        <taxon>Rhabditida</taxon>
        <taxon>Tylenchina</taxon>
        <taxon>Panagrolaimomorpha</taxon>
        <taxon>Panagrolaimoidea</taxon>
        <taxon>Panagrolaimidae</taxon>
        <taxon>Panagrolaimus</taxon>
    </lineage>
</organism>
<accession>A0AC34FKM2</accession>
<dbReference type="WBParaSite" id="ES5_v2.g17803.t1">
    <property type="protein sequence ID" value="ES5_v2.g17803.t1"/>
    <property type="gene ID" value="ES5_v2.g17803"/>
</dbReference>